<dbReference type="AlphaFoldDB" id="A0AAD6S222"/>
<dbReference type="Proteomes" id="UP001218188">
    <property type="component" value="Unassembled WGS sequence"/>
</dbReference>
<organism evidence="1 2">
    <name type="scientific">Mycena alexandri</name>
    <dbReference type="NCBI Taxonomy" id="1745969"/>
    <lineage>
        <taxon>Eukaryota</taxon>
        <taxon>Fungi</taxon>
        <taxon>Dikarya</taxon>
        <taxon>Basidiomycota</taxon>
        <taxon>Agaricomycotina</taxon>
        <taxon>Agaricomycetes</taxon>
        <taxon>Agaricomycetidae</taxon>
        <taxon>Agaricales</taxon>
        <taxon>Marasmiineae</taxon>
        <taxon>Mycenaceae</taxon>
        <taxon>Mycena</taxon>
    </lineage>
</organism>
<keyword evidence="2" id="KW-1185">Reference proteome</keyword>
<comment type="caution">
    <text evidence="1">The sequence shown here is derived from an EMBL/GenBank/DDBJ whole genome shotgun (WGS) entry which is preliminary data.</text>
</comment>
<evidence type="ECO:0000313" key="2">
    <source>
        <dbReference type="Proteomes" id="UP001218188"/>
    </source>
</evidence>
<dbReference type="EMBL" id="JARJCM010000295">
    <property type="protein sequence ID" value="KAJ7019394.1"/>
    <property type="molecule type" value="Genomic_DNA"/>
</dbReference>
<name>A0AAD6S222_9AGAR</name>
<protein>
    <submittedName>
        <fullName evidence="1">Uncharacterized protein</fullName>
    </submittedName>
</protein>
<gene>
    <name evidence="1" type="ORF">C8F04DRAFT_1197743</name>
</gene>
<proteinExistence type="predicted"/>
<accession>A0AAD6S222</accession>
<sequence>MVDRNDWDSDENHVPEAYEKNAPHFDDTLPEELPQFLEQIERMMEIDETPVGEKKKRVSSQIYCTGNRQPVASSRLFLKDIPGVQKRSDTKLSSCLGILPRKLLVPPARLTHREAIQSFLSKLDPEFEEKIKEYLSNQWVEANASDPELESTFDEYCRAAKRVAKNFETRRDYSLYGYQKQKRDIVKQWRCQVMNLTWLEQATLIDLCLRDIVEATGRLCTAILCRIGPAGGSTVLSRAQGMNSFALSLRFNRCQSTMRYKSFAQQAKITERLPNGRPANFALHRIWALRRAGAWKISVTIEPCLLVSEKPNEMDRRSPQWLRGVQNYNERTKSKYSAVETVDMGVKETTHLRFGSNAWVGGGKEWHITAHLPAGVKFGWEVVFVLKQELFGWLNLTHLLDMEAVECGYHFARHGCNKSYVAKFKLVAIPALPTAGILGFFLPSGQVHYNSDQR</sequence>
<reference evidence="1" key="1">
    <citation type="submission" date="2023-03" db="EMBL/GenBank/DDBJ databases">
        <title>Massive genome expansion in bonnet fungi (Mycena s.s.) driven by repeated elements and novel gene families across ecological guilds.</title>
        <authorList>
            <consortium name="Lawrence Berkeley National Laboratory"/>
            <person name="Harder C.B."/>
            <person name="Miyauchi S."/>
            <person name="Viragh M."/>
            <person name="Kuo A."/>
            <person name="Thoen E."/>
            <person name="Andreopoulos B."/>
            <person name="Lu D."/>
            <person name="Skrede I."/>
            <person name="Drula E."/>
            <person name="Henrissat B."/>
            <person name="Morin E."/>
            <person name="Kohler A."/>
            <person name="Barry K."/>
            <person name="LaButti K."/>
            <person name="Morin E."/>
            <person name="Salamov A."/>
            <person name="Lipzen A."/>
            <person name="Mereny Z."/>
            <person name="Hegedus B."/>
            <person name="Baldrian P."/>
            <person name="Stursova M."/>
            <person name="Weitz H."/>
            <person name="Taylor A."/>
            <person name="Grigoriev I.V."/>
            <person name="Nagy L.G."/>
            <person name="Martin F."/>
            <person name="Kauserud H."/>
        </authorList>
    </citation>
    <scope>NUCLEOTIDE SEQUENCE</scope>
    <source>
        <strain evidence="1">CBHHK200</strain>
    </source>
</reference>
<evidence type="ECO:0000313" key="1">
    <source>
        <dbReference type="EMBL" id="KAJ7019394.1"/>
    </source>
</evidence>